<proteinExistence type="predicted"/>
<accession>A0A6G5A1I2</accession>
<evidence type="ECO:0000313" key="2">
    <source>
        <dbReference type="EMBL" id="NIE44872.1"/>
    </source>
</evidence>
<keyword evidence="1" id="KW-0732">Signal</keyword>
<dbReference type="EMBL" id="GIKN01002599">
    <property type="protein sequence ID" value="NIE44872.1"/>
    <property type="molecule type" value="Transcribed_RNA"/>
</dbReference>
<reference evidence="2" key="1">
    <citation type="submission" date="2020-03" db="EMBL/GenBank/DDBJ databases">
        <title>A transcriptome and proteome of the tick Rhipicephalus microplus shaped by the genetic composition of its hosts and developmental stage.</title>
        <authorList>
            <person name="Garcia G.R."/>
            <person name="Ribeiro J.M.C."/>
            <person name="Maruyama S.R."/>
            <person name="Gardinasse L.G."/>
            <person name="Nelson K."/>
            <person name="Ferreira B.R."/>
            <person name="Andrade T.G."/>
            <person name="Santos I.K.F.M."/>
        </authorList>
    </citation>
    <scope>NUCLEOTIDE SEQUENCE</scope>
    <source>
        <strain evidence="2">NSGR</strain>
        <tissue evidence="2">Salivary glands</tissue>
    </source>
</reference>
<dbReference type="AlphaFoldDB" id="A0A6G5A1I2"/>
<protein>
    <submittedName>
        <fullName evidence="2">Putative secreted protein</fullName>
    </submittedName>
</protein>
<organism evidence="2">
    <name type="scientific">Rhipicephalus microplus</name>
    <name type="common">Cattle tick</name>
    <name type="synonym">Boophilus microplus</name>
    <dbReference type="NCBI Taxonomy" id="6941"/>
    <lineage>
        <taxon>Eukaryota</taxon>
        <taxon>Metazoa</taxon>
        <taxon>Ecdysozoa</taxon>
        <taxon>Arthropoda</taxon>
        <taxon>Chelicerata</taxon>
        <taxon>Arachnida</taxon>
        <taxon>Acari</taxon>
        <taxon>Parasitiformes</taxon>
        <taxon>Ixodida</taxon>
        <taxon>Ixodoidea</taxon>
        <taxon>Ixodidae</taxon>
        <taxon>Rhipicephalinae</taxon>
        <taxon>Rhipicephalus</taxon>
        <taxon>Boophilus</taxon>
    </lineage>
</organism>
<evidence type="ECO:0000256" key="1">
    <source>
        <dbReference type="SAM" id="SignalP"/>
    </source>
</evidence>
<name>A0A6G5A1I2_RHIMP</name>
<sequence>MFKLAFLFCCCLCICSVHLDAFEHAWPVKGTLYLVRAKKHKATMKEDLATLLGPFDKPFFRGIALYPFKEMLLTSIAKSYSDFLMCPAPTFPLPKFLGSVSECVLRRVYSLNNSCRKLVCTHF</sequence>
<feature type="chain" id="PRO_5026105213" evidence="1">
    <location>
        <begin position="22"/>
        <end position="123"/>
    </location>
</feature>
<feature type="signal peptide" evidence="1">
    <location>
        <begin position="1"/>
        <end position="21"/>
    </location>
</feature>